<keyword evidence="3" id="KW-1185">Reference proteome</keyword>
<protein>
    <submittedName>
        <fullName evidence="2">Uncharacterized protein</fullName>
    </submittedName>
</protein>
<organism evidence="2 3">
    <name type="scientific">Caenorhabditis angaria</name>
    <dbReference type="NCBI Taxonomy" id="860376"/>
    <lineage>
        <taxon>Eukaryota</taxon>
        <taxon>Metazoa</taxon>
        <taxon>Ecdysozoa</taxon>
        <taxon>Nematoda</taxon>
        <taxon>Chromadorea</taxon>
        <taxon>Rhabditida</taxon>
        <taxon>Rhabditina</taxon>
        <taxon>Rhabditomorpha</taxon>
        <taxon>Rhabditoidea</taxon>
        <taxon>Rhabditidae</taxon>
        <taxon>Peloderinae</taxon>
        <taxon>Caenorhabditis</taxon>
    </lineage>
</organism>
<feature type="chain" id="PRO_5040376436" evidence="1">
    <location>
        <begin position="18"/>
        <end position="182"/>
    </location>
</feature>
<gene>
    <name evidence="2" type="ORF">CAMP_LOCUS18953</name>
</gene>
<name>A0A9P1J4C8_9PELO</name>
<proteinExistence type="predicted"/>
<keyword evidence="1" id="KW-0732">Signal</keyword>
<accession>A0A9P1J4C8</accession>
<reference evidence="2" key="1">
    <citation type="submission" date="2022-11" db="EMBL/GenBank/DDBJ databases">
        <authorList>
            <person name="Kikuchi T."/>
        </authorList>
    </citation>
    <scope>NUCLEOTIDE SEQUENCE</scope>
    <source>
        <strain evidence="2">PS1010</strain>
    </source>
</reference>
<dbReference type="EMBL" id="CANHGI010000006">
    <property type="protein sequence ID" value="CAI5456316.1"/>
    <property type="molecule type" value="Genomic_DNA"/>
</dbReference>
<feature type="signal peptide" evidence="1">
    <location>
        <begin position="1"/>
        <end position="17"/>
    </location>
</feature>
<dbReference type="Proteomes" id="UP001152747">
    <property type="component" value="Unassembled WGS sequence"/>
</dbReference>
<evidence type="ECO:0000313" key="2">
    <source>
        <dbReference type="EMBL" id="CAI5456316.1"/>
    </source>
</evidence>
<evidence type="ECO:0000256" key="1">
    <source>
        <dbReference type="SAM" id="SignalP"/>
    </source>
</evidence>
<sequence>MWLGFLICSFVFVSISGFLEDEAIFDMNRYQMSFKEQGRHHRLFESLRRLKHEGRVSYYTIDSKNHPDLLFKGSISCGDQIVEIIEIEAFVNGYSVGLISKMNNDYTVTEDLGIDPNHLRNIKLLIKHKGCVPADKYCYGVSEFHSFFNPRTFNRGEVTIDLLRLNYREECYGFFSRFIRMF</sequence>
<comment type="caution">
    <text evidence="2">The sequence shown here is derived from an EMBL/GenBank/DDBJ whole genome shotgun (WGS) entry which is preliminary data.</text>
</comment>
<dbReference type="AlphaFoldDB" id="A0A9P1J4C8"/>
<evidence type="ECO:0000313" key="3">
    <source>
        <dbReference type="Proteomes" id="UP001152747"/>
    </source>
</evidence>